<name>A0A9Q0DXB9_9TELE</name>
<feature type="region of interest" description="Disordered" evidence="1">
    <location>
        <begin position="1"/>
        <end position="75"/>
    </location>
</feature>
<organism evidence="2 3">
    <name type="scientific">Muraenolepis orangiensis</name>
    <name type="common">Patagonian moray cod</name>
    <dbReference type="NCBI Taxonomy" id="630683"/>
    <lineage>
        <taxon>Eukaryota</taxon>
        <taxon>Metazoa</taxon>
        <taxon>Chordata</taxon>
        <taxon>Craniata</taxon>
        <taxon>Vertebrata</taxon>
        <taxon>Euteleostomi</taxon>
        <taxon>Actinopterygii</taxon>
        <taxon>Neopterygii</taxon>
        <taxon>Teleostei</taxon>
        <taxon>Neoteleostei</taxon>
        <taxon>Acanthomorphata</taxon>
        <taxon>Zeiogadaria</taxon>
        <taxon>Gadariae</taxon>
        <taxon>Gadiformes</taxon>
        <taxon>Muraenolepidoidei</taxon>
        <taxon>Muraenolepididae</taxon>
        <taxon>Muraenolepis</taxon>
    </lineage>
</organism>
<comment type="caution">
    <text evidence="2">The sequence shown here is derived from an EMBL/GenBank/DDBJ whole genome shotgun (WGS) entry which is preliminary data.</text>
</comment>
<evidence type="ECO:0000313" key="3">
    <source>
        <dbReference type="Proteomes" id="UP001148018"/>
    </source>
</evidence>
<evidence type="ECO:0000313" key="2">
    <source>
        <dbReference type="EMBL" id="KAJ3597379.1"/>
    </source>
</evidence>
<gene>
    <name evidence="2" type="ORF">NHX12_000906</name>
</gene>
<feature type="compositionally biased region" description="Polar residues" evidence="1">
    <location>
        <begin position="23"/>
        <end position="32"/>
    </location>
</feature>
<sequence>MVYTSPRPPGVHGAPGLDDTGQYRVQDQTTGSDLHDDHRYQPGIETPGGYDQDLGPRAYDPPPHHHHYHPLPRSEFTHPASSLTYDPVWGHGGHVEQVQYAAPDPEGSSTNDFEENGFKVQDRRRSGVFVSQSSDLDAGAYVPASGGPSVVWFPQPRGMSPRAHRKKLGKGSSRLTQGAGSVIGRRPSEGRAKRIQALTNPVSQLDNLDRLLVKHKAALRHLILGEKPFYSL</sequence>
<protein>
    <submittedName>
        <fullName evidence="2">Uncharacterized protein</fullName>
    </submittedName>
</protein>
<dbReference type="AlphaFoldDB" id="A0A9Q0DXB9"/>
<dbReference type="Proteomes" id="UP001148018">
    <property type="component" value="Unassembled WGS sequence"/>
</dbReference>
<keyword evidence="3" id="KW-1185">Reference proteome</keyword>
<accession>A0A9Q0DXB9</accession>
<dbReference type="EMBL" id="JANIIK010000109">
    <property type="protein sequence ID" value="KAJ3597379.1"/>
    <property type="molecule type" value="Genomic_DNA"/>
</dbReference>
<feature type="region of interest" description="Disordered" evidence="1">
    <location>
        <begin position="156"/>
        <end position="188"/>
    </location>
</feature>
<evidence type="ECO:0000256" key="1">
    <source>
        <dbReference type="SAM" id="MobiDB-lite"/>
    </source>
</evidence>
<reference evidence="2" key="1">
    <citation type="submission" date="2022-07" db="EMBL/GenBank/DDBJ databases">
        <title>Chromosome-level genome of Muraenolepis orangiensis.</title>
        <authorList>
            <person name="Kim J."/>
        </authorList>
    </citation>
    <scope>NUCLEOTIDE SEQUENCE</scope>
    <source>
        <strain evidence="2">KU_S4_2022</strain>
        <tissue evidence="2">Muscle</tissue>
    </source>
</reference>
<proteinExistence type="predicted"/>